<evidence type="ECO:0000256" key="1">
    <source>
        <dbReference type="SAM" id="MobiDB-lite"/>
    </source>
</evidence>
<evidence type="ECO:0000259" key="2">
    <source>
        <dbReference type="SMART" id="SM00330"/>
    </source>
</evidence>
<sequence length="504" mass="55553">MSETDNPLMDDEAPPDIRPAGRDVELFNEPTFRALRALALVPDDFANSGWDFSGFRHGGGKGGSMMAFVEDKFIIKERHFACWFSEVNLVQELSAGDHKSLLHIAPLYGEHVISGDTLLSPIFLHFRDIATGKFFFAMRNSIGQGPFKACYDLKGCADDKLLEKEGAILSRAACGSFSPWEQRYTLDATLRMRRDTAFLVGHNLMDYSFLVAIKDCDATNEDWVLKPYQLDLSVYVSIIDFLQATIPPKDYGHRFLTHFSRCILAADDEDESEDVFPGAAADEAGFAVMLSWAPQAPVDSWSEQARILQKLIEFQKVRALTNLTQEGVDALATLPPLGPDFWRQRELDMWVRKLGFSTSLSHGKLTIDREDSEDIYIRVSKCWTDASLVSLKLMAALLSLEAAIHVCTLPPADTAAVDAEAAPGQTTWAGQRLLSAFAALRRLAFGVHAASIELTDEQEIRMACSVQINGIISSFLAVSQYISDANVACPAPQDAVVGASQVLA</sequence>
<dbReference type="Gene3D" id="3.30.810.10">
    <property type="entry name" value="2-Layer Sandwich"/>
    <property type="match status" value="1"/>
</dbReference>
<dbReference type="SMART" id="SM00330">
    <property type="entry name" value="PIPKc"/>
    <property type="match status" value="1"/>
</dbReference>
<evidence type="ECO:0000313" key="4">
    <source>
        <dbReference type="Proteomes" id="UP001178507"/>
    </source>
</evidence>
<dbReference type="GO" id="GO:0052742">
    <property type="term" value="F:phosphatidylinositol kinase activity"/>
    <property type="evidence" value="ECO:0007669"/>
    <property type="project" value="InterPro"/>
</dbReference>
<comment type="caution">
    <text evidence="3">The sequence shown here is derived from an EMBL/GenBank/DDBJ whole genome shotgun (WGS) entry which is preliminary data.</text>
</comment>
<dbReference type="Pfam" id="PF01504">
    <property type="entry name" value="PIP5K"/>
    <property type="match status" value="1"/>
</dbReference>
<feature type="domain" description="PIPK" evidence="2">
    <location>
        <begin position="8"/>
        <end position="264"/>
    </location>
</feature>
<reference evidence="3" key="1">
    <citation type="submission" date="2023-08" db="EMBL/GenBank/DDBJ databases">
        <authorList>
            <person name="Chen Y."/>
            <person name="Shah S."/>
            <person name="Dougan E. K."/>
            <person name="Thang M."/>
            <person name="Chan C."/>
        </authorList>
    </citation>
    <scope>NUCLEOTIDE SEQUENCE</scope>
</reference>
<dbReference type="GO" id="GO:0046488">
    <property type="term" value="P:phosphatidylinositol metabolic process"/>
    <property type="evidence" value="ECO:0007669"/>
    <property type="project" value="InterPro"/>
</dbReference>
<dbReference type="Proteomes" id="UP001178507">
    <property type="component" value="Unassembled WGS sequence"/>
</dbReference>
<feature type="region of interest" description="Disordered" evidence="1">
    <location>
        <begin position="1"/>
        <end position="22"/>
    </location>
</feature>
<name>A0AA36J4F9_9DINO</name>
<organism evidence="3 4">
    <name type="scientific">Effrenium voratum</name>
    <dbReference type="NCBI Taxonomy" id="2562239"/>
    <lineage>
        <taxon>Eukaryota</taxon>
        <taxon>Sar</taxon>
        <taxon>Alveolata</taxon>
        <taxon>Dinophyceae</taxon>
        <taxon>Suessiales</taxon>
        <taxon>Symbiodiniaceae</taxon>
        <taxon>Effrenium</taxon>
    </lineage>
</organism>
<keyword evidence="4" id="KW-1185">Reference proteome</keyword>
<dbReference type="EMBL" id="CAUJNA010003336">
    <property type="protein sequence ID" value="CAJ1399430.1"/>
    <property type="molecule type" value="Genomic_DNA"/>
</dbReference>
<evidence type="ECO:0000313" key="3">
    <source>
        <dbReference type="EMBL" id="CAJ1399430.1"/>
    </source>
</evidence>
<dbReference type="AlphaFoldDB" id="A0AA36J4F9"/>
<dbReference type="SUPFAM" id="SSF56104">
    <property type="entry name" value="SAICAR synthase-like"/>
    <property type="match status" value="1"/>
</dbReference>
<dbReference type="InterPro" id="IPR027483">
    <property type="entry name" value="PInositol-4-P-4/5-kinase_C_sf"/>
</dbReference>
<proteinExistence type="predicted"/>
<accession>A0AA36J4F9</accession>
<dbReference type="InterPro" id="IPR002498">
    <property type="entry name" value="PInositol-4-P-4/5-kinase_core"/>
</dbReference>
<protein>
    <recommendedName>
        <fullName evidence="2">PIPK domain-containing protein</fullName>
    </recommendedName>
</protein>
<gene>
    <name evidence="3" type="ORF">EVOR1521_LOCUS22965</name>
</gene>